<dbReference type="GeneID" id="37253708"/>
<protein>
    <submittedName>
        <fullName evidence="1">Uncharacterized protein</fullName>
    </submittedName>
</protein>
<name>A0A2L2T457_9HYPO</name>
<dbReference type="EMBL" id="LN649229">
    <property type="protein sequence ID" value="CEI65552.1"/>
    <property type="molecule type" value="Genomic_DNA"/>
</dbReference>
<sequence>MSNNEEDQDLTKAIAGGKRPHVRAYAQVSGFTVGDSVYYNGNDGSRDGPFIVATPPVGGKCTLCYSDGRPFQNKAMISLDNLDPN</sequence>
<dbReference type="Proteomes" id="UP000245910">
    <property type="component" value="Chromosome I"/>
</dbReference>
<dbReference type="RefSeq" id="XP_025589272.1">
    <property type="nucleotide sequence ID" value="XM_025730115.2"/>
</dbReference>
<dbReference type="AlphaFoldDB" id="A0A2L2T457"/>
<proteinExistence type="predicted"/>
<dbReference type="KEGG" id="fvn:FVRRES_02064"/>
<evidence type="ECO:0000313" key="2">
    <source>
        <dbReference type="Proteomes" id="UP000245910"/>
    </source>
</evidence>
<organism evidence="1 2">
    <name type="scientific">Fusarium venenatum</name>
    <dbReference type="NCBI Taxonomy" id="56646"/>
    <lineage>
        <taxon>Eukaryota</taxon>
        <taxon>Fungi</taxon>
        <taxon>Dikarya</taxon>
        <taxon>Ascomycota</taxon>
        <taxon>Pezizomycotina</taxon>
        <taxon>Sordariomycetes</taxon>
        <taxon>Hypocreomycetidae</taxon>
        <taxon>Hypocreales</taxon>
        <taxon>Nectriaceae</taxon>
        <taxon>Fusarium</taxon>
    </lineage>
</organism>
<reference evidence="2" key="1">
    <citation type="submission" date="2014-10" db="EMBL/GenBank/DDBJ databases">
        <authorList>
            <person name="King R."/>
        </authorList>
    </citation>
    <scope>NUCLEOTIDE SEQUENCE [LARGE SCALE GENOMIC DNA]</scope>
    <source>
        <strain evidence="2">A3/5</strain>
    </source>
</reference>
<evidence type="ECO:0000313" key="1">
    <source>
        <dbReference type="EMBL" id="CEI65552.1"/>
    </source>
</evidence>
<accession>A0A2L2T457</accession>
<keyword evidence="2" id="KW-1185">Reference proteome</keyword>
<dbReference type="OrthoDB" id="4725400at2759"/>